<protein>
    <submittedName>
        <fullName evidence="2">Uncharacterized protein</fullName>
    </submittedName>
</protein>
<dbReference type="EMBL" id="CAKOFQ010007489">
    <property type="protein sequence ID" value="CAH2002246.1"/>
    <property type="molecule type" value="Genomic_DNA"/>
</dbReference>
<gene>
    <name evidence="2" type="ORF">ACAOBT_LOCUS26696</name>
</gene>
<evidence type="ECO:0000313" key="2">
    <source>
        <dbReference type="EMBL" id="CAH2002246.1"/>
    </source>
</evidence>
<evidence type="ECO:0000313" key="3">
    <source>
        <dbReference type="Proteomes" id="UP001152888"/>
    </source>
</evidence>
<comment type="caution">
    <text evidence="2">The sequence shown here is derived from an EMBL/GenBank/DDBJ whole genome shotgun (WGS) entry which is preliminary data.</text>
</comment>
<organism evidence="2 3">
    <name type="scientific">Acanthoscelides obtectus</name>
    <name type="common">Bean weevil</name>
    <name type="synonym">Bruchus obtectus</name>
    <dbReference type="NCBI Taxonomy" id="200917"/>
    <lineage>
        <taxon>Eukaryota</taxon>
        <taxon>Metazoa</taxon>
        <taxon>Ecdysozoa</taxon>
        <taxon>Arthropoda</taxon>
        <taxon>Hexapoda</taxon>
        <taxon>Insecta</taxon>
        <taxon>Pterygota</taxon>
        <taxon>Neoptera</taxon>
        <taxon>Endopterygota</taxon>
        <taxon>Coleoptera</taxon>
        <taxon>Polyphaga</taxon>
        <taxon>Cucujiformia</taxon>
        <taxon>Chrysomeloidea</taxon>
        <taxon>Chrysomelidae</taxon>
        <taxon>Bruchinae</taxon>
        <taxon>Bruchini</taxon>
        <taxon>Acanthoscelides</taxon>
    </lineage>
</organism>
<dbReference type="Proteomes" id="UP001152888">
    <property type="component" value="Unassembled WGS sequence"/>
</dbReference>
<keyword evidence="3" id="KW-1185">Reference proteome</keyword>
<reference evidence="2" key="1">
    <citation type="submission" date="2022-03" db="EMBL/GenBank/DDBJ databases">
        <authorList>
            <person name="Sayadi A."/>
        </authorList>
    </citation>
    <scope>NUCLEOTIDE SEQUENCE</scope>
</reference>
<accession>A0A9P0LSD1</accession>
<keyword evidence="1" id="KW-0175">Coiled coil</keyword>
<feature type="coiled-coil region" evidence="1">
    <location>
        <begin position="22"/>
        <end position="56"/>
    </location>
</feature>
<evidence type="ECO:0000256" key="1">
    <source>
        <dbReference type="SAM" id="Coils"/>
    </source>
</evidence>
<dbReference type="AlphaFoldDB" id="A0A9P0LSD1"/>
<name>A0A9P0LSD1_ACAOB</name>
<proteinExistence type="predicted"/>
<sequence length="121" mass="14290">MVNLYVFHNLMTIAERVAQLLARKYETRLREQELAIVELKEEIRDLRDTQDRILRTVDDQEQANLNVNVFGLPVENRENLHKKAGCRRRGSLALRKHSQRRLDFYREQIDGGLSFTLIIIS</sequence>